<dbReference type="InterPro" id="IPR051045">
    <property type="entry name" value="TonB-dependent_transducer"/>
</dbReference>
<feature type="compositionally biased region" description="Basic and acidic residues" evidence="10">
    <location>
        <begin position="159"/>
        <end position="168"/>
    </location>
</feature>
<dbReference type="NCBIfam" id="TIGR01352">
    <property type="entry name" value="tonB_Cterm"/>
    <property type="match status" value="1"/>
</dbReference>
<dbReference type="Pfam" id="PF03544">
    <property type="entry name" value="TonB_C"/>
    <property type="match status" value="1"/>
</dbReference>
<evidence type="ECO:0000256" key="2">
    <source>
        <dbReference type="ARBA" id="ARBA00006555"/>
    </source>
</evidence>
<dbReference type="AlphaFoldDB" id="A0A378PTB9"/>
<evidence type="ECO:0000256" key="9">
    <source>
        <dbReference type="ARBA" id="ARBA00023136"/>
    </source>
</evidence>
<evidence type="ECO:0000256" key="1">
    <source>
        <dbReference type="ARBA" id="ARBA00004383"/>
    </source>
</evidence>
<comment type="subcellular location">
    <subcellularLocation>
        <location evidence="1">Cell inner membrane</location>
        <topology evidence="1">Single-pass membrane protein</topology>
        <orientation evidence="1">Periplasmic side</orientation>
    </subcellularLocation>
</comment>
<dbReference type="GO" id="GO:0098797">
    <property type="term" value="C:plasma membrane protein complex"/>
    <property type="evidence" value="ECO:0007669"/>
    <property type="project" value="TreeGrafter"/>
</dbReference>
<keyword evidence="9 11" id="KW-0472">Membrane</keyword>
<keyword evidence="8 11" id="KW-1133">Transmembrane helix</keyword>
<feature type="compositionally biased region" description="Low complexity" evidence="10">
    <location>
        <begin position="188"/>
        <end position="199"/>
    </location>
</feature>
<keyword evidence="5" id="KW-0997">Cell inner membrane</keyword>
<feature type="domain" description="TonB C-terminal" evidence="12">
    <location>
        <begin position="223"/>
        <end position="319"/>
    </location>
</feature>
<dbReference type="PANTHER" id="PTHR33446">
    <property type="entry name" value="PROTEIN TONB-RELATED"/>
    <property type="match status" value="1"/>
</dbReference>
<keyword evidence="7" id="KW-0653">Protein transport</keyword>
<dbReference type="PANTHER" id="PTHR33446:SF2">
    <property type="entry name" value="PROTEIN TONB"/>
    <property type="match status" value="1"/>
</dbReference>
<dbReference type="GO" id="GO:0055085">
    <property type="term" value="P:transmembrane transport"/>
    <property type="evidence" value="ECO:0007669"/>
    <property type="project" value="InterPro"/>
</dbReference>
<feature type="region of interest" description="Disordered" evidence="10">
    <location>
        <begin position="138"/>
        <end position="218"/>
    </location>
</feature>
<evidence type="ECO:0000256" key="8">
    <source>
        <dbReference type="ARBA" id="ARBA00022989"/>
    </source>
</evidence>
<dbReference type="InterPro" id="IPR006260">
    <property type="entry name" value="TonB/TolA_C"/>
</dbReference>
<feature type="compositionally biased region" description="Polar residues" evidence="10">
    <location>
        <begin position="200"/>
        <end position="218"/>
    </location>
</feature>
<evidence type="ECO:0000256" key="5">
    <source>
        <dbReference type="ARBA" id="ARBA00022519"/>
    </source>
</evidence>
<dbReference type="EMBL" id="UGPZ01000002">
    <property type="protein sequence ID" value="STY91541.1"/>
    <property type="molecule type" value="Genomic_DNA"/>
</dbReference>
<keyword evidence="6 11" id="KW-0812">Transmembrane</keyword>
<sequence length="319" mass="34706">MIEKGLTNSQKGVVWCLVVAGHSLAVWGLLWTKVPQLPSAVVTPLQVEWIELANLATPATPTNQTRLDNANLPKSDPKPEQTSVLIKKPIKKSVEQPIKQSVQKTKPAPKTKIETTPITGNQTPDQAKNTWTIQAHDSFSEEQPTNQPEQKTTNAEQNNAKDDNKQSDNAKQGVGNQSSEKDNKADSSKISSSHVGSGKNNHSNTGSSSDNTNQAKSNALEQSWAAKVRVKIEKNLDYPEEALSKKWSGKPTLKITIDKTGRVLSASVAKSSGKSILDKEAIATAQRASPLPAPPDEIMRGESSRSFIIPVRFDLKSHR</sequence>
<accession>A0A378PTB9</accession>
<proteinExistence type="inferred from homology"/>
<feature type="transmembrane region" description="Helical" evidence="11">
    <location>
        <begin position="12"/>
        <end position="31"/>
    </location>
</feature>
<evidence type="ECO:0000256" key="7">
    <source>
        <dbReference type="ARBA" id="ARBA00022927"/>
    </source>
</evidence>
<keyword evidence="4" id="KW-1003">Cell membrane</keyword>
<evidence type="ECO:0000259" key="12">
    <source>
        <dbReference type="PROSITE" id="PS52015"/>
    </source>
</evidence>
<evidence type="ECO:0000256" key="3">
    <source>
        <dbReference type="ARBA" id="ARBA00022448"/>
    </source>
</evidence>
<evidence type="ECO:0000313" key="14">
    <source>
        <dbReference type="Proteomes" id="UP000254133"/>
    </source>
</evidence>
<reference evidence="13 14" key="1">
    <citation type="submission" date="2018-06" db="EMBL/GenBank/DDBJ databases">
        <authorList>
            <consortium name="Pathogen Informatics"/>
            <person name="Doyle S."/>
        </authorList>
    </citation>
    <scope>NUCLEOTIDE SEQUENCE [LARGE SCALE GENOMIC DNA]</scope>
    <source>
        <strain evidence="13 14">NCTC9426</strain>
    </source>
</reference>
<dbReference type="Gene3D" id="3.30.1150.10">
    <property type="match status" value="1"/>
</dbReference>
<dbReference type="RefSeq" id="WP_115369332.1">
    <property type="nucleotide sequence ID" value="NZ_UGPZ01000002.1"/>
</dbReference>
<dbReference type="GO" id="GO:0015031">
    <property type="term" value="P:protein transport"/>
    <property type="evidence" value="ECO:0007669"/>
    <property type="project" value="UniProtKB-KW"/>
</dbReference>
<dbReference type="PROSITE" id="PS52015">
    <property type="entry name" value="TONB_CTD"/>
    <property type="match status" value="1"/>
</dbReference>
<feature type="compositionally biased region" description="Polar residues" evidence="10">
    <location>
        <begin position="169"/>
        <end position="178"/>
    </location>
</feature>
<name>A0A378PTB9_MORBO</name>
<feature type="compositionally biased region" description="Polar residues" evidence="10">
    <location>
        <begin position="138"/>
        <end position="158"/>
    </location>
</feature>
<evidence type="ECO:0000256" key="10">
    <source>
        <dbReference type="SAM" id="MobiDB-lite"/>
    </source>
</evidence>
<dbReference type="Proteomes" id="UP000254133">
    <property type="component" value="Unassembled WGS sequence"/>
</dbReference>
<evidence type="ECO:0000256" key="4">
    <source>
        <dbReference type="ARBA" id="ARBA00022475"/>
    </source>
</evidence>
<feature type="region of interest" description="Disordered" evidence="10">
    <location>
        <begin position="60"/>
        <end position="126"/>
    </location>
</feature>
<evidence type="ECO:0000313" key="13">
    <source>
        <dbReference type="EMBL" id="STY91541.1"/>
    </source>
</evidence>
<comment type="similarity">
    <text evidence="2">Belongs to the TonB family.</text>
</comment>
<gene>
    <name evidence="13" type="ORF">NCTC9426_01599</name>
</gene>
<evidence type="ECO:0000256" key="6">
    <source>
        <dbReference type="ARBA" id="ARBA00022692"/>
    </source>
</evidence>
<evidence type="ECO:0000256" key="11">
    <source>
        <dbReference type="SAM" id="Phobius"/>
    </source>
</evidence>
<dbReference type="InterPro" id="IPR037682">
    <property type="entry name" value="TonB_C"/>
</dbReference>
<keyword evidence="3" id="KW-0813">Transport</keyword>
<protein>
    <submittedName>
        <fullName evidence="13">TonB family C-terminal domain</fullName>
    </submittedName>
</protein>
<organism evidence="13 14">
    <name type="scientific">Moraxella bovis</name>
    <dbReference type="NCBI Taxonomy" id="476"/>
    <lineage>
        <taxon>Bacteria</taxon>
        <taxon>Pseudomonadati</taxon>
        <taxon>Pseudomonadota</taxon>
        <taxon>Gammaproteobacteria</taxon>
        <taxon>Moraxellales</taxon>
        <taxon>Moraxellaceae</taxon>
        <taxon>Moraxella</taxon>
    </lineage>
</organism>
<dbReference type="GO" id="GO:0031992">
    <property type="term" value="F:energy transducer activity"/>
    <property type="evidence" value="ECO:0007669"/>
    <property type="project" value="TreeGrafter"/>
</dbReference>
<dbReference type="SUPFAM" id="SSF74653">
    <property type="entry name" value="TolA/TonB C-terminal domain"/>
    <property type="match status" value="1"/>
</dbReference>
<feature type="compositionally biased region" description="Polar residues" evidence="10">
    <location>
        <begin position="114"/>
        <end position="126"/>
    </location>
</feature>